<reference evidence="4 5" key="2">
    <citation type="submission" date="2018-07" db="EMBL/GenBank/DDBJ databases">
        <title>Genome sequencing of oomycete isolates from Chile give support for New Zealand origin for Phytophthora kernoviae and make available the first Nothophytophthora sp. genome.</title>
        <authorList>
            <person name="Studholme D.J."/>
            <person name="Sanfuentes E."/>
            <person name="Panda P."/>
            <person name="Hill R."/>
            <person name="Sambles C."/>
            <person name="Grant M."/>
            <person name="Williams N.M."/>
            <person name="Mcdougal R.L."/>
        </authorList>
    </citation>
    <scope>NUCLEOTIDE SEQUENCE [LARGE SCALE GENOMIC DNA]</scope>
    <source>
        <strain evidence="2">Chile2</strain>
        <strain evidence="3">Chile4</strain>
    </source>
</reference>
<dbReference type="EMBL" id="JPWU03000406">
    <property type="protein sequence ID" value="KAG2516744.1"/>
    <property type="molecule type" value="Genomic_DNA"/>
</dbReference>
<gene>
    <name evidence="2" type="ORF">BBI17_007024</name>
    <name evidence="3" type="ORF">BBO99_00007009</name>
    <name evidence="1" type="ORF">JM18_006478</name>
</gene>
<evidence type="ECO:0000313" key="2">
    <source>
        <dbReference type="EMBL" id="RLN45856.1"/>
    </source>
</evidence>
<dbReference type="AlphaFoldDB" id="A0A3R7G9H5"/>
<accession>A0A3R7G9H5</accession>
<proteinExistence type="predicted"/>
<protein>
    <submittedName>
        <fullName evidence="2">Uncharacterized protein</fullName>
    </submittedName>
</protein>
<dbReference type="EMBL" id="MAYM02000121">
    <property type="protein sequence ID" value="RLN45856.1"/>
    <property type="molecule type" value="Genomic_DNA"/>
</dbReference>
<organism evidence="2 5">
    <name type="scientific">Phytophthora kernoviae</name>
    <dbReference type="NCBI Taxonomy" id="325452"/>
    <lineage>
        <taxon>Eukaryota</taxon>
        <taxon>Sar</taxon>
        <taxon>Stramenopiles</taxon>
        <taxon>Oomycota</taxon>
        <taxon>Peronosporomycetes</taxon>
        <taxon>Peronosporales</taxon>
        <taxon>Peronosporaceae</taxon>
        <taxon>Phytophthora</taxon>
    </lineage>
</organism>
<reference evidence="1" key="1">
    <citation type="journal article" date="2015" name="Genom Data">
        <title>Genome sequences of six Phytophthora species associated with forests in New Zealand.</title>
        <authorList>
            <person name="Studholme D.J."/>
            <person name="McDougal R.L."/>
            <person name="Sambles C."/>
            <person name="Hansen E."/>
            <person name="Hardy G."/>
            <person name="Grant M."/>
            <person name="Ganley R.J."/>
            <person name="Williams N.M."/>
        </authorList>
    </citation>
    <scope>NUCLEOTIDE SEQUENCE</scope>
    <source>
        <strain evidence="1">NZFS 3630</strain>
    </source>
</reference>
<sequence>MKRSVLKDVNFVFEKKPTFQDPLAIVDNSDVIMAQLEKKVSEMYLGTNTLFALELGAPSISCQMKQRFDRYLGKTIEISTCAPLECSMETASDALWKELTTIRTYPDKSYRYMQTSKPNSMEKNFDQILRGNGGATPVNGLQYMRKFEEANRIVLTRASTMLLPTEGMHMGYDQGHFKEVNVLNGCWGVDSIKAKWLKLITVSKTAMSRQVRVEQSGVLHNKRV</sequence>
<name>A0A3R7G9H5_9STRA</name>
<evidence type="ECO:0000313" key="5">
    <source>
        <dbReference type="Proteomes" id="UP000285883"/>
    </source>
</evidence>
<keyword evidence="4" id="KW-1185">Reference proteome</keyword>
<reference evidence="1" key="3">
    <citation type="submission" date="2020-06" db="EMBL/GenBank/DDBJ databases">
        <authorList>
            <person name="Studholme D.J."/>
        </authorList>
    </citation>
    <scope>NUCLEOTIDE SEQUENCE</scope>
    <source>
        <strain evidence="1">NZFS 3630</strain>
    </source>
</reference>
<comment type="caution">
    <text evidence="2">The sequence shown here is derived from an EMBL/GenBank/DDBJ whole genome shotgun (WGS) entry which is preliminary data.</text>
</comment>
<evidence type="ECO:0000313" key="1">
    <source>
        <dbReference type="EMBL" id="KAG2516744.1"/>
    </source>
</evidence>
<dbReference type="Proteomes" id="UP000285883">
    <property type="component" value="Unassembled WGS sequence"/>
</dbReference>
<evidence type="ECO:0000313" key="4">
    <source>
        <dbReference type="Proteomes" id="UP000285624"/>
    </source>
</evidence>
<dbReference type="Proteomes" id="UP000792063">
    <property type="component" value="Unassembled WGS sequence"/>
</dbReference>
<evidence type="ECO:0000313" key="3">
    <source>
        <dbReference type="EMBL" id="RLN77105.1"/>
    </source>
</evidence>
<dbReference type="Proteomes" id="UP000285624">
    <property type="component" value="Unassembled WGS sequence"/>
</dbReference>
<dbReference type="EMBL" id="MBDN02000269">
    <property type="protein sequence ID" value="RLN77105.1"/>
    <property type="molecule type" value="Genomic_DNA"/>
</dbReference>